<evidence type="ECO:0000256" key="2">
    <source>
        <dbReference type="ARBA" id="ARBA00023315"/>
    </source>
</evidence>
<gene>
    <name evidence="4" type="ORF">KPL37_05505</name>
</gene>
<proteinExistence type="predicted"/>
<keyword evidence="2" id="KW-0012">Acyltransferase</keyword>
<evidence type="ECO:0000256" key="1">
    <source>
        <dbReference type="ARBA" id="ARBA00022679"/>
    </source>
</evidence>
<evidence type="ECO:0000313" key="5">
    <source>
        <dbReference type="Proteomes" id="UP000776252"/>
    </source>
</evidence>
<reference evidence="4 5" key="1">
    <citation type="submission" date="2021-06" db="EMBL/GenBank/DDBJ databases">
        <title>Clostridia strains as spoilage organisms.</title>
        <authorList>
            <person name="Wambui J."/>
            <person name="Stephan R."/>
            <person name="Stevens M.J.A."/>
        </authorList>
    </citation>
    <scope>NUCLEOTIDE SEQUENCE [LARGE SCALE GENOMIC DNA]</scope>
    <source>
        <strain evidence="4 5">DSM 14204</strain>
    </source>
</reference>
<feature type="domain" description="N-acetyltransferase" evidence="3">
    <location>
        <begin position="148"/>
        <end position="295"/>
    </location>
</feature>
<dbReference type="RefSeq" id="WP_216146412.1">
    <property type="nucleotide sequence ID" value="NZ_JAHLDV010000007.1"/>
</dbReference>
<dbReference type="PANTHER" id="PTHR42919:SF8">
    <property type="entry name" value="N-ALPHA-ACETYLTRANSFERASE 50"/>
    <property type="match status" value="1"/>
</dbReference>
<dbReference type="Proteomes" id="UP000776252">
    <property type="component" value="Unassembled WGS sequence"/>
</dbReference>
<name>A0ABS6BQK9_9CLOT</name>
<dbReference type="InterPro" id="IPR051556">
    <property type="entry name" value="N-term/lysine_N-AcTrnsfr"/>
</dbReference>
<keyword evidence="1" id="KW-0808">Transferase</keyword>
<comment type="caution">
    <text evidence="4">The sequence shown here is derived from an EMBL/GenBank/DDBJ whole genome shotgun (WGS) entry which is preliminary data.</text>
</comment>
<dbReference type="InterPro" id="IPR000182">
    <property type="entry name" value="GNAT_dom"/>
</dbReference>
<accession>A0ABS6BQK9</accession>
<keyword evidence="5" id="KW-1185">Reference proteome</keyword>
<evidence type="ECO:0000259" key="3">
    <source>
        <dbReference type="PROSITE" id="PS51186"/>
    </source>
</evidence>
<evidence type="ECO:0000313" key="4">
    <source>
        <dbReference type="EMBL" id="MBU3159211.1"/>
    </source>
</evidence>
<dbReference type="PANTHER" id="PTHR42919">
    <property type="entry name" value="N-ALPHA-ACETYLTRANSFERASE"/>
    <property type="match status" value="1"/>
</dbReference>
<sequence>MYKSIGLTLKNIDNFREINKFNTNFSLSNKNFFALYDNSNIIQKLFMRKNVNLLIEDNNYIGYIWFEKQNKYHSCINSMNVIQENNLIYFYKKIIGSVVNNNLITYECEDSNVNINILRELGFNKAKGFRQLEKPCTEYFNTFVTGGITFSIVKRNKDEKLRCLLQNEIFKNDERIPINIEDIYYDELQEYYFDKGAIFIKYNNEPVGYGQIIVEEKSAIIVNFGIIRRYRRAGYGKILLGYLLNIAMDNNFSKVSLRVDADNIAAFNLYSSLGFKIRKEFYTWEKLKPEDKKMDR</sequence>
<dbReference type="EMBL" id="JAHLDV010000007">
    <property type="protein sequence ID" value="MBU3159211.1"/>
    <property type="molecule type" value="Genomic_DNA"/>
</dbReference>
<dbReference type="PROSITE" id="PS51186">
    <property type="entry name" value="GNAT"/>
    <property type="match status" value="1"/>
</dbReference>
<dbReference type="Pfam" id="PF00583">
    <property type="entry name" value="Acetyltransf_1"/>
    <property type="match status" value="1"/>
</dbReference>
<organism evidence="4 5">
    <name type="scientific">Clostridium frigoris</name>
    <dbReference type="NCBI Taxonomy" id="205327"/>
    <lineage>
        <taxon>Bacteria</taxon>
        <taxon>Bacillati</taxon>
        <taxon>Bacillota</taxon>
        <taxon>Clostridia</taxon>
        <taxon>Eubacteriales</taxon>
        <taxon>Clostridiaceae</taxon>
        <taxon>Clostridium</taxon>
    </lineage>
</organism>
<dbReference type="CDD" id="cd04301">
    <property type="entry name" value="NAT_SF"/>
    <property type="match status" value="1"/>
</dbReference>
<protein>
    <submittedName>
        <fullName evidence="4">GNAT family N-acetyltransferase</fullName>
    </submittedName>
</protein>